<dbReference type="Proteomes" id="UP000664109">
    <property type="component" value="Unassembled WGS sequence"/>
</dbReference>
<protein>
    <submittedName>
        <fullName evidence="4">TIGR02679 family protein</fullName>
    </submittedName>
</protein>
<dbReference type="InterPro" id="IPR024465">
    <property type="entry name" value="DUF2399"/>
</dbReference>
<proteinExistence type="predicted"/>
<dbReference type="Pfam" id="PF09664">
    <property type="entry name" value="DUF2399"/>
    <property type="match status" value="1"/>
</dbReference>
<sequence>MTGSTEAYERYRAPEFRRLLAAARRSLERNGGEVKGSIGLANPTSAERTAVIGITGAYRSADVRRITIPLGTFEESVRNVTGMSLRDVLERIGPELRFRADERTVLDQARRRILAEGEASPLHAEHAWYRQWLASLASDGTITALINRKDPHLFSQAARVLEHLYSRPSNALPIMLPALADATTGDTKALNPGRGSLPTLVLRALAMARGVSLGSGAEPRRELWDAFDVIVDDLASRVLVLNLPATGQGLGQWLTDAARYGTPFHITLHQLITLPIAVNLHTVYVCENPAVLRRAAGELGASSPPLICTEGRPSTAFHRLARLVVEAGGTLLYHGDFDWPGIDMTNQLRTRYQAEPWRMSAEDYLSAVRTDSDHVQLSGKAQATFWDPELAEAMERENRAVYEEAVADALLADWKIPADRIPPGHGVTTSAEAERHDEEEKPVRDVVPPRRDSDGDREVCCGGRAGPG</sequence>
<comment type="caution">
    <text evidence="4">The sequence shown here is derived from an EMBL/GenBank/DDBJ whole genome shotgun (WGS) entry which is preliminary data.</text>
</comment>
<organism evidence="4 5">
    <name type="scientific">Streptomyces zhihengii</name>
    <dbReference type="NCBI Taxonomy" id="1818004"/>
    <lineage>
        <taxon>Bacteria</taxon>
        <taxon>Bacillati</taxon>
        <taxon>Actinomycetota</taxon>
        <taxon>Actinomycetes</taxon>
        <taxon>Kitasatosporales</taxon>
        <taxon>Streptomycetaceae</taxon>
        <taxon>Streptomyces</taxon>
    </lineage>
</organism>
<reference evidence="4 5" key="1">
    <citation type="journal article" date="2016" name="Arch. Microbiol.">
        <title>Streptomyces zhihengii sp. nov., isolated from rhizospheric soil of Psammosilene tunicoides.</title>
        <authorList>
            <person name="Huang M.J."/>
            <person name="Fei J.J."/>
            <person name="Salam N."/>
            <person name="Kim C.J."/>
            <person name="Hozzein W.N."/>
            <person name="Xiao M."/>
            <person name="Huang H.Q."/>
            <person name="Li W.J."/>
        </authorList>
    </citation>
    <scope>NUCLEOTIDE SEQUENCE [LARGE SCALE GENOMIC DNA]</scope>
    <source>
        <strain evidence="4 5">YIM T102</strain>
    </source>
</reference>
<evidence type="ECO:0000259" key="3">
    <source>
        <dbReference type="Pfam" id="PF11796"/>
    </source>
</evidence>
<dbReference type="NCBIfam" id="TIGR02679">
    <property type="entry name" value="TIGR02679 family protein"/>
    <property type="match status" value="1"/>
</dbReference>
<accession>A0ABS2V2S6</accession>
<name>A0ABS2V2S6_9ACTN</name>
<evidence type="ECO:0000256" key="1">
    <source>
        <dbReference type="SAM" id="MobiDB-lite"/>
    </source>
</evidence>
<dbReference type="InterPro" id="IPR024466">
    <property type="entry name" value="CHP02679_N"/>
</dbReference>
<feature type="domain" description="Conserved hypothetical protein CHP02679 N terminus" evidence="3">
    <location>
        <begin position="35"/>
        <end position="245"/>
    </location>
</feature>
<feature type="region of interest" description="Disordered" evidence="1">
    <location>
        <begin position="421"/>
        <end position="468"/>
    </location>
</feature>
<dbReference type="Pfam" id="PF11796">
    <property type="entry name" value="DUF3323"/>
    <property type="match status" value="1"/>
</dbReference>
<keyword evidence="5" id="KW-1185">Reference proteome</keyword>
<evidence type="ECO:0000259" key="2">
    <source>
        <dbReference type="Pfam" id="PF09664"/>
    </source>
</evidence>
<evidence type="ECO:0000313" key="4">
    <source>
        <dbReference type="EMBL" id="MBM9624025.1"/>
    </source>
</evidence>
<gene>
    <name evidence="4" type="ORF">JE024_36205</name>
</gene>
<dbReference type="RefSeq" id="WP_205378078.1">
    <property type="nucleotide sequence ID" value="NZ_JAFEJA010000002.1"/>
</dbReference>
<feature type="domain" description="DUF2399" evidence="2">
    <location>
        <begin position="266"/>
        <end position="413"/>
    </location>
</feature>
<dbReference type="InterPro" id="IPR013495">
    <property type="entry name" value="CHP02679"/>
</dbReference>
<dbReference type="EMBL" id="JAFEJA010000002">
    <property type="protein sequence ID" value="MBM9624025.1"/>
    <property type="molecule type" value="Genomic_DNA"/>
</dbReference>
<feature type="compositionally biased region" description="Basic and acidic residues" evidence="1">
    <location>
        <begin position="432"/>
        <end position="459"/>
    </location>
</feature>
<evidence type="ECO:0000313" key="5">
    <source>
        <dbReference type="Proteomes" id="UP000664109"/>
    </source>
</evidence>